<feature type="domain" description="TM2" evidence="10">
    <location>
        <begin position="129"/>
        <end position="177"/>
    </location>
</feature>
<keyword evidence="4 9" id="KW-0732">Signal</keyword>
<evidence type="ECO:0000313" key="13">
    <source>
        <dbReference type="WBParaSite" id="HNAJ_0000911201-mRNA-1"/>
    </source>
</evidence>
<evidence type="ECO:0000256" key="1">
    <source>
        <dbReference type="ARBA" id="ARBA00004141"/>
    </source>
</evidence>
<evidence type="ECO:0000313" key="12">
    <source>
        <dbReference type="Proteomes" id="UP000278807"/>
    </source>
</evidence>
<dbReference type="PANTHER" id="PTHR21016:SF7">
    <property type="entry name" value="TM2 DOMAIN-CONTAINING PROTEIN 3"/>
    <property type="match status" value="1"/>
</dbReference>
<evidence type="ECO:0000256" key="5">
    <source>
        <dbReference type="ARBA" id="ARBA00022989"/>
    </source>
</evidence>
<comment type="similarity">
    <text evidence="2">Belongs to the TM2 family.</text>
</comment>
<keyword evidence="6 8" id="KW-0472">Membrane</keyword>
<dbReference type="InterPro" id="IPR007829">
    <property type="entry name" value="TM2"/>
</dbReference>
<protein>
    <submittedName>
        <fullName evidence="13">TM2 domain-containing protein</fullName>
    </submittedName>
</protein>
<dbReference type="WBParaSite" id="HNAJ_0000911201-mRNA-1">
    <property type="protein sequence ID" value="HNAJ_0000911201-mRNA-1"/>
    <property type="gene ID" value="HNAJ_0000911201"/>
</dbReference>
<feature type="transmembrane region" description="Helical" evidence="8">
    <location>
        <begin position="132"/>
        <end position="151"/>
    </location>
</feature>
<dbReference type="Pfam" id="PF05154">
    <property type="entry name" value="TM2"/>
    <property type="match status" value="1"/>
</dbReference>
<organism evidence="13">
    <name type="scientific">Rodentolepis nana</name>
    <name type="common">Dwarf tapeworm</name>
    <name type="synonym">Hymenolepis nana</name>
    <dbReference type="NCBI Taxonomy" id="102285"/>
    <lineage>
        <taxon>Eukaryota</taxon>
        <taxon>Metazoa</taxon>
        <taxon>Spiralia</taxon>
        <taxon>Lophotrochozoa</taxon>
        <taxon>Platyhelminthes</taxon>
        <taxon>Cestoda</taxon>
        <taxon>Eucestoda</taxon>
        <taxon>Cyclophyllidea</taxon>
        <taxon>Hymenolepididae</taxon>
        <taxon>Rodentolepis</taxon>
    </lineage>
</organism>
<reference evidence="11 12" key="2">
    <citation type="submission" date="2018-11" db="EMBL/GenBank/DDBJ databases">
        <authorList>
            <consortium name="Pathogen Informatics"/>
        </authorList>
    </citation>
    <scope>NUCLEOTIDE SEQUENCE [LARGE SCALE GENOMIC DNA]</scope>
</reference>
<evidence type="ECO:0000256" key="4">
    <source>
        <dbReference type="ARBA" id="ARBA00022729"/>
    </source>
</evidence>
<gene>
    <name evidence="11" type="ORF">HNAJ_LOCUS9108</name>
</gene>
<accession>A0A0R3TNW7</accession>
<evidence type="ECO:0000256" key="7">
    <source>
        <dbReference type="ARBA" id="ARBA00023180"/>
    </source>
</evidence>
<evidence type="ECO:0000256" key="6">
    <source>
        <dbReference type="ARBA" id="ARBA00023136"/>
    </source>
</evidence>
<evidence type="ECO:0000256" key="2">
    <source>
        <dbReference type="ARBA" id="ARBA00008284"/>
    </source>
</evidence>
<proteinExistence type="inferred from homology"/>
<keyword evidence="12" id="KW-1185">Reference proteome</keyword>
<feature type="signal peptide" evidence="9">
    <location>
        <begin position="1"/>
        <end position="16"/>
    </location>
</feature>
<dbReference type="PANTHER" id="PTHR21016">
    <property type="entry name" value="BETA-AMYLOID BINDING PROTEIN-RELATED"/>
    <property type="match status" value="1"/>
</dbReference>
<evidence type="ECO:0000256" key="9">
    <source>
        <dbReference type="SAM" id="SignalP"/>
    </source>
</evidence>
<comment type="subcellular location">
    <subcellularLocation>
        <location evidence="1">Membrane</location>
        <topology evidence="1">Multi-pass membrane protein</topology>
    </subcellularLocation>
</comment>
<dbReference type="EMBL" id="UZAE01012495">
    <property type="protein sequence ID" value="VDO05409.1"/>
    <property type="molecule type" value="Genomic_DNA"/>
</dbReference>
<feature type="chain" id="PRO_5043131989" evidence="9">
    <location>
        <begin position="17"/>
        <end position="199"/>
    </location>
</feature>
<dbReference type="InterPro" id="IPR050932">
    <property type="entry name" value="TM2D1-3-like"/>
</dbReference>
<name>A0A0R3TNW7_RODNA</name>
<dbReference type="OrthoDB" id="10257855at2759"/>
<dbReference type="STRING" id="102285.A0A0R3TNW7"/>
<reference evidence="13" key="1">
    <citation type="submission" date="2017-02" db="UniProtKB">
        <authorList>
            <consortium name="WormBaseParasite"/>
        </authorList>
    </citation>
    <scope>IDENTIFICATION</scope>
</reference>
<dbReference type="Proteomes" id="UP000278807">
    <property type="component" value="Unassembled WGS sequence"/>
</dbReference>
<keyword evidence="3 8" id="KW-0812">Transmembrane</keyword>
<keyword evidence="5 8" id="KW-1133">Transmembrane helix</keyword>
<evidence type="ECO:0000313" key="11">
    <source>
        <dbReference type="EMBL" id="VDO05409.1"/>
    </source>
</evidence>
<dbReference type="GO" id="GO:0016020">
    <property type="term" value="C:membrane"/>
    <property type="evidence" value="ECO:0007669"/>
    <property type="project" value="UniProtKB-SubCell"/>
</dbReference>
<dbReference type="AlphaFoldDB" id="A0A0R3TNW7"/>
<keyword evidence="7" id="KW-0325">Glycoprotein</keyword>
<feature type="transmembrane region" description="Helical" evidence="8">
    <location>
        <begin position="163"/>
        <end position="184"/>
    </location>
</feature>
<evidence type="ECO:0000256" key="8">
    <source>
        <dbReference type="SAM" id="Phobius"/>
    </source>
</evidence>
<sequence length="199" mass="22194">MLFSVLFFCQVYLTLAIPSCSKISADKIECEFDDTCRYGAVIDVQCKSLVSCQSAPNNTNPIHLRKMICRYCHQLTKESEYVCSPPLHDCTQPGVARSYYVARCYAKSSIVCLGRREFLRMRHCVHPTGKSYGTTVTLSLFLGGLGADRFYLGMWREGLGKLFTFGGLGVWSVVDFVLVVVGYICPSGDPSYWSSTPSK</sequence>
<evidence type="ECO:0000256" key="3">
    <source>
        <dbReference type="ARBA" id="ARBA00022692"/>
    </source>
</evidence>
<evidence type="ECO:0000259" key="10">
    <source>
        <dbReference type="Pfam" id="PF05154"/>
    </source>
</evidence>